<organism evidence="3 4">
    <name type="scientific">Peribacillus cavernae</name>
    <dbReference type="NCBI Taxonomy" id="1674310"/>
    <lineage>
        <taxon>Bacteria</taxon>
        <taxon>Bacillati</taxon>
        <taxon>Bacillota</taxon>
        <taxon>Bacilli</taxon>
        <taxon>Bacillales</taxon>
        <taxon>Bacillaceae</taxon>
        <taxon>Peribacillus</taxon>
    </lineage>
</organism>
<sequence>MEATSQETAFRSVSKALRFVDQEVLANAFLDYEERKVDKSGCISFMGKKYEVGLSFIGRKIQVIYDPAGITEVTIEFEGHPSWKAREMFIGERAGKRPALPDHLLPETADSSRLLRGAERKHEE</sequence>
<name>A0A433HRJ9_9BACI</name>
<gene>
    <name evidence="3" type="ORF">ELQ35_04615</name>
</gene>
<dbReference type="InterPro" id="IPR015378">
    <property type="entry name" value="Transposase-like_Mu_C"/>
</dbReference>
<dbReference type="EMBL" id="RYZZ01000006">
    <property type="protein sequence ID" value="RUQ30882.1"/>
    <property type="molecule type" value="Genomic_DNA"/>
</dbReference>
<comment type="caution">
    <text evidence="3">The sequence shown here is derived from an EMBL/GenBank/DDBJ whole genome shotgun (WGS) entry which is preliminary data.</text>
</comment>
<evidence type="ECO:0000313" key="3">
    <source>
        <dbReference type="EMBL" id="RUQ30882.1"/>
    </source>
</evidence>
<dbReference type="Proteomes" id="UP000267430">
    <property type="component" value="Unassembled WGS sequence"/>
</dbReference>
<evidence type="ECO:0000256" key="1">
    <source>
        <dbReference type="SAM" id="MobiDB-lite"/>
    </source>
</evidence>
<protein>
    <recommendedName>
        <fullName evidence="2">Transposase-like Mu C-terminal domain-containing protein</fullName>
    </recommendedName>
</protein>
<feature type="domain" description="Transposase-like Mu C-terminal" evidence="2">
    <location>
        <begin position="29"/>
        <end position="75"/>
    </location>
</feature>
<keyword evidence="4" id="KW-1185">Reference proteome</keyword>
<dbReference type="AlphaFoldDB" id="A0A433HRJ9"/>
<feature type="region of interest" description="Disordered" evidence="1">
    <location>
        <begin position="97"/>
        <end position="124"/>
    </location>
</feature>
<proteinExistence type="predicted"/>
<dbReference type="OrthoDB" id="9794201at2"/>
<accession>A0A433HRJ9</accession>
<evidence type="ECO:0000259" key="2">
    <source>
        <dbReference type="Pfam" id="PF09299"/>
    </source>
</evidence>
<evidence type="ECO:0000313" key="4">
    <source>
        <dbReference type="Proteomes" id="UP000267430"/>
    </source>
</evidence>
<dbReference type="Pfam" id="PF09299">
    <property type="entry name" value="Mu-transpos_C"/>
    <property type="match status" value="1"/>
</dbReference>
<reference evidence="3 4" key="1">
    <citation type="submission" date="2018-12" db="EMBL/GenBank/DDBJ databases">
        <title>Bacillus chawlae sp. nov., Bacillus glennii sp. nov., and Bacillus saganii sp. nov. Isolated from the Vehicle Assembly Building at Kennedy Space Center where the Viking Spacecraft were Assembled.</title>
        <authorList>
            <person name="Seuylemezian A."/>
            <person name="Vaishampayan P."/>
        </authorList>
    </citation>
    <scope>NUCLEOTIDE SEQUENCE [LARGE SCALE GENOMIC DNA]</scope>
    <source>
        <strain evidence="3 4">L5</strain>
    </source>
</reference>